<sequence>MSLCRRNLLRLGLALPAMPAFADTPALLMGTGAPGGDYAVYGPAWGQFAAAQAGVSIAYRVTGGSSANILLIEEGTAELGLTTVAIANQARSGTGSWTAGVKFRAFRALFPMFPSVLQIVSPANTGITSLDALAGQAIGIGPEGSSAANSVAQILGSVGVQPKAMVTGGYIRQLHDMLAGQLAACAFIGAPPLPAIARAAMTHNLSLIGFSAPEAEQVARVLPGMSPMVLKAGLFPGQRVGVGSVGTVNIAIGAASLSKDLAQAVTQAALDHVGQLAAAIGTAPHPCPVSSVTDVGITFHPGAAIALRRAGFDVPDKFVEA</sequence>
<dbReference type="AlphaFoldDB" id="A0A840VDF2"/>
<accession>A0A840VDF2</accession>
<gene>
    <name evidence="2" type="ORF">HNP71_001148</name>
</gene>
<dbReference type="Proteomes" id="UP000553706">
    <property type="component" value="Unassembled WGS sequence"/>
</dbReference>
<dbReference type="NCBIfam" id="TIGR02122">
    <property type="entry name" value="TRAP_TAXI"/>
    <property type="match status" value="1"/>
</dbReference>
<name>A0A840VDF2_9PROT</name>
<evidence type="ECO:0000256" key="1">
    <source>
        <dbReference type="SAM" id="SignalP"/>
    </source>
</evidence>
<feature type="chain" id="PRO_5032320573" evidence="1">
    <location>
        <begin position="23"/>
        <end position="321"/>
    </location>
</feature>
<dbReference type="PANTHER" id="PTHR42941:SF1">
    <property type="entry name" value="SLL1037 PROTEIN"/>
    <property type="match status" value="1"/>
</dbReference>
<proteinExistence type="predicted"/>
<reference evidence="2 3" key="1">
    <citation type="submission" date="2020-08" db="EMBL/GenBank/DDBJ databases">
        <title>Genomic Encyclopedia of Type Strains, Phase IV (KMG-IV): sequencing the most valuable type-strain genomes for metagenomic binning, comparative biology and taxonomic classification.</title>
        <authorList>
            <person name="Goeker M."/>
        </authorList>
    </citation>
    <scope>NUCLEOTIDE SEQUENCE [LARGE SCALE GENOMIC DNA]</scope>
    <source>
        <strain evidence="2 3">DSM 27026</strain>
    </source>
</reference>
<dbReference type="Gene3D" id="3.40.190.10">
    <property type="entry name" value="Periplasmic binding protein-like II"/>
    <property type="match status" value="2"/>
</dbReference>
<comment type="caution">
    <text evidence="2">The sequence shown here is derived from an EMBL/GenBank/DDBJ whole genome shotgun (WGS) entry which is preliminary data.</text>
</comment>
<dbReference type="PANTHER" id="PTHR42941">
    <property type="entry name" value="SLL1037 PROTEIN"/>
    <property type="match status" value="1"/>
</dbReference>
<dbReference type="EMBL" id="JACHFJ010000003">
    <property type="protein sequence ID" value="MBB5372897.1"/>
    <property type="molecule type" value="Genomic_DNA"/>
</dbReference>
<dbReference type="SUPFAM" id="SSF53850">
    <property type="entry name" value="Periplasmic binding protein-like II"/>
    <property type="match status" value="1"/>
</dbReference>
<dbReference type="Pfam" id="PF16868">
    <property type="entry name" value="NMT1_3"/>
    <property type="match status" value="1"/>
</dbReference>
<evidence type="ECO:0000313" key="3">
    <source>
        <dbReference type="Proteomes" id="UP000553706"/>
    </source>
</evidence>
<keyword evidence="1" id="KW-0732">Signal</keyword>
<keyword evidence="3" id="KW-1185">Reference proteome</keyword>
<protein>
    <submittedName>
        <fullName evidence="2">Uncharacterized protein</fullName>
    </submittedName>
</protein>
<evidence type="ECO:0000313" key="2">
    <source>
        <dbReference type="EMBL" id="MBB5372897.1"/>
    </source>
</evidence>
<organism evidence="2 3">
    <name type="scientific">Acidocella aromatica</name>
    <dbReference type="NCBI Taxonomy" id="1303579"/>
    <lineage>
        <taxon>Bacteria</taxon>
        <taxon>Pseudomonadati</taxon>
        <taxon>Pseudomonadota</taxon>
        <taxon>Alphaproteobacteria</taxon>
        <taxon>Acetobacterales</taxon>
        <taxon>Acidocellaceae</taxon>
        <taxon>Acidocella</taxon>
    </lineage>
</organism>
<feature type="signal peptide" evidence="1">
    <location>
        <begin position="1"/>
        <end position="22"/>
    </location>
</feature>
<dbReference type="InterPro" id="IPR011852">
    <property type="entry name" value="TRAP_TAXI"/>
</dbReference>
<dbReference type="RefSeq" id="WP_183265914.1">
    <property type="nucleotide sequence ID" value="NZ_JACHFJ010000003.1"/>
</dbReference>